<protein>
    <submittedName>
        <fullName evidence="6">Cellobiose dehydrogenase</fullName>
    </submittedName>
</protein>
<proteinExistence type="inferred from homology"/>
<dbReference type="SUPFAM" id="SSF51905">
    <property type="entry name" value="FAD/NAD(P)-binding domain"/>
    <property type="match status" value="1"/>
</dbReference>
<feature type="domain" description="Glucose-methanol-choline oxidoreductase N-terminal" evidence="5">
    <location>
        <begin position="101"/>
        <end position="124"/>
    </location>
</feature>
<dbReference type="InterPro" id="IPR012132">
    <property type="entry name" value="GMC_OxRdtase"/>
</dbReference>
<dbReference type="Pfam" id="PF00732">
    <property type="entry name" value="GMC_oxred_N"/>
    <property type="match status" value="1"/>
</dbReference>
<dbReference type="InterPro" id="IPR053208">
    <property type="entry name" value="GMC_Oxidoreductase_CD"/>
</dbReference>
<keyword evidence="2 3" id="KW-0274">FAD</keyword>
<dbReference type="PANTHER" id="PTHR47190">
    <property type="entry name" value="DEHYDROGENASE, PUTATIVE-RELATED"/>
    <property type="match status" value="1"/>
</dbReference>
<accession>A0AA39WIP6</accession>
<keyword evidence="7" id="KW-1185">Reference proteome</keyword>
<dbReference type="InterPro" id="IPR036188">
    <property type="entry name" value="FAD/NAD-bd_sf"/>
</dbReference>
<keyword evidence="4" id="KW-0732">Signal</keyword>
<evidence type="ECO:0000313" key="6">
    <source>
        <dbReference type="EMBL" id="KAK0616136.1"/>
    </source>
</evidence>
<feature type="signal peptide" evidence="4">
    <location>
        <begin position="1"/>
        <end position="16"/>
    </location>
</feature>
<dbReference type="GO" id="GO:0016614">
    <property type="term" value="F:oxidoreductase activity, acting on CH-OH group of donors"/>
    <property type="evidence" value="ECO:0007669"/>
    <property type="project" value="InterPro"/>
</dbReference>
<dbReference type="PIRSF" id="PIRSF000137">
    <property type="entry name" value="Alcohol_oxidase"/>
    <property type="match status" value="1"/>
</dbReference>
<dbReference type="InterPro" id="IPR000172">
    <property type="entry name" value="GMC_OxRdtase_N"/>
</dbReference>
<dbReference type="PROSITE" id="PS00623">
    <property type="entry name" value="GMC_OXRED_1"/>
    <property type="match status" value="1"/>
</dbReference>
<evidence type="ECO:0000256" key="3">
    <source>
        <dbReference type="RuleBase" id="RU003968"/>
    </source>
</evidence>
<comment type="caution">
    <text evidence="6">The sequence shown here is derived from an EMBL/GenBank/DDBJ whole genome shotgun (WGS) entry which is preliminary data.</text>
</comment>
<name>A0AA39WIP6_9PEZI</name>
<dbReference type="Proteomes" id="UP001175001">
    <property type="component" value="Unassembled WGS sequence"/>
</dbReference>
<feature type="chain" id="PRO_5041206719" evidence="4">
    <location>
        <begin position="17"/>
        <end position="554"/>
    </location>
</feature>
<comment type="cofactor">
    <cofactor evidence="2">
        <name>FAD</name>
        <dbReference type="ChEBI" id="CHEBI:57692"/>
    </cofactor>
</comment>
<dbReference type="AlphaFoldDB" id="A0AA39WIP6"/>
<organism evidence="6 7">
    <name type="scientific">Lasiodiplodia hormozganensis</name>
    <dbReference type="NCBI Taxonomy" id="869390"/>
    <lineage>
        <taxon>Eukaryota</taxon>
        <taxon>Fungi</taxon>
        <taxon>Dikarya</taxon>
        <taxon>Ascomycota</taxon>
        <taxon>Pezizomycotina</taxon>
        <taxon>Dothideomycetes</taxon>
        <taxon>Dothideomycetes incertae sedis</taxon>
        <taxon>Botryosphaeriales</taxon>
        <taxon>Botryosphaeriaceae</taxon>
        <taxon>Lasiodiplodia</taxon>
    </lineage>
</organism>
<feature type="binding site" evidence="2">
    <location>
        <position position="230"/>
    </location>
    <ligand>
        <name>FAD</name>
        <dbReference type="ChEBI" id="CHEBI:57692"/>
    </ligand>
</feature>
<keyword evidence="3" id="KW-0285">Flavoprotein</keyword>
<dbReference type="InterPro" id="IPR007867">
    <property type="entry name" value="GMC_OxRtase_C"/>
</dbReference>
<dbReference type="EMBL" id="JAUJDW010000184">
    <property type="protein sequence ID" value="KAK0616136.1"/>
    <property type="molecule type" value="Genomic_DNA"/>
</dbReference>
<evidence type="ECO:0000256" key="4">
    <source>
        <dbReference type="SAM" id="SignalP"/>
    </source>
</evidence>
<reference evidence="6" key="1">
    <citation type="submission" date="2023-06" db="EMBL/GenBank/DDBJ databases">
        <title>Multi-omics analyses reveal the molecular pathogenesis toolkit of Lasiodiplodia hormozganensis, a cross-kingdom pathogen.</title>
        <authorList>
            <person name="Felix C."/>
            <person name="Meneses R."/>
            <person name="Goncalves M.F.M."/>
            <person name="Tilleman L."/>
            <person name="Duarte A.S."/>
            <person name="Jorrin-Novo J.V."/>
            <person name="Van De Peer Y."/>
            <person name="Deforce D."/>
            <person name="Van Nieuwerburgh F."/>
            <person name="Esteves A.C."/>
            <person name="Alves A."/>
        </authorList>
    </citation>
    <scope>NUCLEOTIDE SEQUENCE</scope>
    <source>
        <strain evidence="6">CBS 339.90</strain>
    </source>
</reference>
<comment type="similarity">
    <text evidence="1 3">Belongs to the GMC oxidoreductase family.</text>
</comment>
<dbReference type="Gene3D" id="3.30.410.10">
    <property type="entry name" value="Cholesterol Oxidase, domain 2"/>
    <property type="match status" value="1"/>
</dbReference>
<dbReference type="PANTHER" id="PTHR47190:SF4">
    <property type="entry name" value="DEHYDROGENASE, PUTATIVE-RELATED"/>
    <property type="match status" value="1"/>
</dbReference>
<evidence type="ECO:0000259" key="5">
    <source>
        <dbReference type="PROSITE" id="PS00623"/>
    </source>
</evidence>
<dbReference type="GO" id="GO:0050660">
    <property type="term" value="F:flavin adenine dinucleotide binding"/>
    <property type="evidence" value="ECO:0007669"/>
    <property type="project" value="InterPro"/>
</dbReference>
<evidence type="ECO:0000256" key="2">
    <source>
        <dbReference type="PIRSR" id="PIRSR000137-2"/>
    </source>
</evidence>
<evidence type="ECO:0000256" key="1">
    <source>
        <dbReference type="ARBA" id="ARBA00010790"/>
    </source>
</evidence>
<dbReference type="Pfam" id="PF05199">
    <property type="entry name" value="GMC_oxred_C"/>
    <property type="match status" value="1"/>
</dbReference>
<sequence>MRSTAAISLFAAGALAANTTYDYIVVGGGPAGIIAAERFAETGASVLLLERGGPSAYSSGNNNTLPWNNTVTSVDIPAYGYLARSTLPAGTFCTDTASNAGCILGGGGTVNAEMFVPPHADDFATWPRGWRWEDGVAEAAAAVHERNPGSVTPSQDGRHYLTGVFDLFGGFLGENGWKQVDAVAQPDEKHNVYGYPPFNVQNAVRAGPVRTYLPLAEALPNFTLKLHTKVIRVVRTGTTATGVEVEDASGARSIINLSSSSTGKVVLAAGVMTTPRLLFNSGIGPAAQIELVANGSTTSDVSLPPRADWIELPVGEGVKDHPIFYINLNLTAAAAGNDSSVVALYDPQNPPATDIALYNSAGAGPLAQGVQRLIFWTSRTNSSTARERFFQGTVTLDAPSVISVKTYLTRGLTSSGVLGVNATDPTKTVFTVKPWLSDPADKDAVVSLLDELLALFRTKGDGFWTPVDWMSGQEIVEASELLQSYTAGAHFVGTTQLGTVVESGERGPLVKGTSNVYVVDAGIHTDVPTGNTNAMVMVVAEHAAKKILDAAARK</sequence>
<gene>
    <name evidence="6" type="primary">CDH-1_1</name>
    <name evidence="6" type="ORF">DIS24_g11698</name>
</gene>
<evidence type="ECO:0000313" key="7">
    <source>
        <dbReference type="Proteomes" id="UP001175001"/>
    </source>
</evidence>
<dbReference type="SUPFAM" id="SSF54373">
    <property type="entry name" value="FAD-linked reductases, C-terminal domain"/>
    <property type="match status" value="1"/>
</dbReference>
<dbReference type="Gene3D" id="3.50.50.60">
    <property type="entry name" value="FAD/NAD(P)-binding domain"/>
    <property type="match status" value="1"/>
</dbReference>